<organism evidence="3 4">
    <name type="scientific">Phyllobacterium ifriqiyense</name>
    <dbReference type="NCBI Taxonomy" id="314238"/>
    <lineage>
        <taxon>Bacteria</taxon>
        <taxon>Pseudomonadati</taxon>
        <taxon>Pseudomonadota</taxon>
        <taxon>Alphaproteobacteria</taxon>
        <taxon>Hyphomicrobiales</taxon>
        <taxon>Phyllobacteriaceae</taxon>
        <taxon>Phyllobacterium</taxon>
    </lineage>
</organism>
<dbReference type="InterPro" id="IPR023393">
    <property type="entry name" value="START-like_dom_sf"/>
</dbReference>
<evidence type="ECO:0000313" key="3">
    <source>
        <dbReference type="EMBL" id="MDQ0999358.1"/>
    </source>
</evidence>
<comment type="similarity">
    <text evidence="1">Belongs to the AHA1 family.</text>
</comment>
<dbReference type="Gene3D" id="3.30.530.20">
    <property type="match status" value="1"/>
</dbReference>
<evidence type="ECO:0000259" key="2">
    <source>
        <dbReference type="Pfam" id="PF08327"/>
    </source>
</evidence>
<feature type="domain" description="Activator of Hsp90 ATPase homologue 1/2-like C-terminal" evidence="2">
    <location>
        <begin position="25"/>
        <end position="83"/>
    </location>
</feature>
<evidence type="ECO:0000313" key="4">
    <source>
        <dbReference type="Proteomes" id="UP001237780"/>
    </source>
</evidence>
<dbReference type="Pfam" id="PF08327">
    <property type="entry name" value="AHSA1"/>
    <property type="match status" value="1"/>
</dbReference>
<evidence type="ECO:0000256" key="1">
    <source>
        <dbReference type="ARBA" id="ARBA00006817"/>
    </source>
</evidence>
<reference evidence="3 4" key="1">
    <citation type="submission" date="2023-07" db="EMBL/GenBank/DDBJ databases">
        <title>Comparative genomics of wheat-associated soil bacteria to identify genetic determinants of phenazine resistance.</title>
        <authorList>
            <person name="Mouncey N."/>
        </authorList>
    </citation>
    <scope>NUCLEOTIDE SEQUENCE [LARGE SCALE GENOMIC DNA]</scope>
    <source>
        <strain evidence="3 4">W4I11</strain>
    </source>
</reference>
<dbReference type="Proteomes" id="UP001237780">
    <property type="component" value="Unassembled WGS sequence"/>
</dbReference>
<dbReference type="EMBL" id="JAUSZT010000003">
    <property type="protein sequence ID" value="MDQ0999358.1"/>
    <property type="molecule type" value="Genomic_DNA"/>
</dbReference>
<protein>
    <submittedName>
        <fullName evidence="3">Uncharacterized protein YndB with AHSA1/START domain</fullName>
    </submittedName>
</protein>
<name>A0ABU0SF15_9HYPH</name>
<dbReference type="SUPFAM" id="SSF55961">
    <property type="entry name" value="Bet v1-like"/>
    <property type="match status" value="1"/>
</dbReference>
<proteinExistence type="inferred from homology"/>
<gene>
    <name evidence="3" type="ORF">QFZ34_004540</name>
</gene>
<dbReference type="RefSeq" id="WP_307285540.1">
    <property type="nucleotide sequence ID" value="NZ_JAUSZT010000003.1"/>
</dbReference>
<accession>A0ABU0SF15</accession>
<keyword evidence="4" id="KW-1185">Reference proteome</keyword>
<dbReference type="InterPro" id="IPR013538">
    <property type="entry name" value="ASHA1/2-like_C"/>
</dbReference>
<sequence>MSPIPTGHVSGNNLILLRRFLADETDVWSSLTKPKQTALWFGRWEDNATPGKIIRVQMAHEKGQPWANMIVEECSAPNRLVVTGIARARLR</sequence>
<comment type="caution">
    <text evidence="3">The sequence shown here is derived from an EMBL/GenBank/DDBJ whole genome shotgun (WGS) entry which is preliminary data.</text>
</comment>